<organism evidence="8 9">
    <name type="scientific">Nocardia rhizosphaerihabitans</name>
    <dbReference type="NCBI Taxonomy" id="1691570"/>
    <lineage>
        <taxon>Bacteria</taxon>
        <taxon>Bacillati</taxon>
        <taxon>Actinomycetota</taxon>
        <taxon>Actinomycetes</taxon>
        <taxon>Mycobacteriales</taxon>
        <taxon>Nocardiaceae</taxon>
        <taxon>Nocardia</taxon>
    </lineage>
</organism>
<proteinExistence type="predicted"/>
<dbReference type="EMBL" id="BMNE01000001">
    <property type="protein sequence ID" value="GGN66022.1"/>
    <property type="molecule type" value="Genomic_DNA"/>
</dbReference>
<name>A0ABQ2K2H9_9NOCA</name>
<reference evidence="9" key="1">
    <citation type="journal article" date="2019" name="Int. J. Syst. Evol. Microbiol.">
        <title>The Global Catalogue of Microorganisms (GCM) 10K type strain sequencing project: providing services to taxonomists for standard genome sequencing and annotation.</title>
        <authorList>
            <consortium name="The Broad Institute Genomics Platform"/>
            <consortium name="The Broad Institute Genome Sequencing Center for Infectious Disease"/>
            <person name="Wu L."/>
            <person name="Ma J."/>
        </authorList>
    </citation>
    <scope>NUCLEOTIDE SEQUENCE [LARGE SCALE GENOMIC DNA]</scope>
    <source>
        <strain evidence="9">CGMCC 4.7329</strain>
    </source>
</reference>
<accession>A0ABQ2K2H9</accession>
<sequence length="206" mass="21571">MPTMIGTVFELVVRTGVGGLLVLAGFAKFSTSASWRVEWLDSYKLLPRPALRLGAWLIPAAELVVGMMYVLGAFGRSGAVAAAAVLAMVTGAVVIALMRGQQVSCGCLGKVGTLVSWPVVARNLVLITVVGWTAARGMSGPTITGFSLAIQITVIGALAIALGLLAYRRRPPELVHDPLVHTHAQDPTEPADLPFPHSPSAQEAHS</sequence>
<feature type="transmembrane region" description="Helical" evidence="6">
    <location>
        <begin position="50"/>
        <end position="72"/>
    </location>
</feature>
<evidence type="ECO:0000313" key="8">
    <source>
        <dbReference type="EMBL" id="GGN66022.1"/>
    </source>
</evidence>
<evidence type="ECO:0000256" key="2">
    <source>
        <dbReference type="ARBA" id="ARBA00022692"/>
    </source>
</evidence>
<comment type="subcellular location">
    <subcellularLocation>
        <location evidence="1">Membrane</location>
        <topology evidence="1">Multi-pass membrane protein</topology>
    </subcellularLocation>
</comment>
<evidence type="ECO:0000313" key="9">
    <source>
        <dbReference type="Proteomes" id="UP000658127"/>
    </source>
</evidence>
<evidence type="ECO:0000256" key="1">
    <source>
        <dbReference type="ARBA" id="ARBA00004141"/>
    </source>
</evidence>
<evidence type="ECO:0000256" key="3">
    <source>
        <dbReference type="ARBA" id="ARBA00022989"/>
    </source>
</evidence>
<feature type="transmembrane region" description="Helical" evidence="6">
    <location>
        <begin position="12"/>
        <end position="29"/>
    </location>
</feature>
<feature type="transmembrane region" description="Helical" evidence="6">
    <location>
        <begin position="111"/>
        <end position="134"/>
    </location>
</feature>
<evidence type="ECO:0000256" key="6">
    <source>
        <dbReference type="SAM" id="Phobius"/>
    </source>
</evidence>
<evidence type="ECO:0000256" key="4">
    <source>
        <dbReference type="ARBA" id="ARBA00023136"/>
    </source>
</evidence>
<keyword evidence="3 6" id="KW-1133">Transmembrane helix</keyword>
<feature type="transmembrane region" description="Helical" evidence="6">
    <location>
        <begin position="146"/>
        <end position="167"/>
    </location>
</feature>
<gene>
    <name evidence="8" type="ORF">GCM10011610_00520</name>
</gene>
<evidence type="ECO:0000256" key="5">
    <source>
        <dbReference type="SAM" id="MobiDB-lite"/>
    </source>
</evidence>
<feature type="transmembrane region" description="Helical" evidence="6">
    <location>
        <begin position="78"/>
        <end position="99"/>
    </location>
</feature>
<feature type="domain" description="Methylamine utilisation protein MauE" evidence="7">
    <location>
        <begin position="9"/>
        <end position="134"/>
    </location>
</feature>
<dbReference type="InterPro" id="IPR009908">
    <property type="entry name" value="Methylamine_util_MauE"/>
</dbReference>
<keyword evidence="4 6" id="KW-0472">Membrane</keyword>
<protein>
    <recommendedName>
        <fullName evidence="7">Methylamine utilisation protein MauE domain-containing protein</fullName>
    </recommendedName>
</protein>
<dbReference type="Pfam" id="PF07291">
    <property type="entry name" value="MauE"/>
    <property type="match status" value="1"/>
</dbReference>
<keyword evidence="9" id="KW-1185">Reference proteome</keyword>
<keyword evidence="2 6" id="KW-0812">Transmembrane</keyword>
<dbReference type="Proteomes" id="UP000658127">
    <property type="component" value="Unassembled WGS sequence"/>
</dbReference>
<comment type="caution">
    <text evidence="8">The sequence shown here is derived from an EMBL/GenBank/DDBJ whole genome shotgun (WGS) entry which is preliminary data.</text>
</comment>
<evidence type="ECO:0000259" key="7">
    <source>
        <dbReference type="Pfam" id="PF07291"/>
    </source>
</evidence>
<feature type="region of interest" description="Disordered" evidence="5">
    <location>
        <begin position="183"/>
        <end position="206"/>
    </location>
</feature>